<protein>
    <submittedName>
        <fullName evidence="1">Uncharacterized protein</fullName>
    </submittedName>
</protein>
<dbReference type="Gene3D" id="1.10.1660.10">
    <property type="match status" value="1"/>
</dbReference>
<dbReference type="EMBL" id="JACXXJ020000005">
    <property type="protein sequence ID" value="MBF2717502.1"/>
    <property type="molecule type" value="Genomic_DNA"/>
</dbReference>
<dbReference type="RefSeq" id="WP_194417152.1">
    <property type="nucleotide sequence ID" value="NZ_JACXXJ020000005.1"/>
</dbReference>
<dbReference type="AlphaFoldDB" id="A0AAE2RJ86"/>
<name>A0AAE2RJ86_AGRVI</name>
<sequence>MDIWNEKFSTGQVIKATGVSNHTLQSWLKRGVIIGHKGKSDIEGGGSPGLHRRFSYFNVMEIAVAKALLDCGVTDLALAFKAAATFSHTGDGPLPGSPQREPGMPCDTRHAIYGRTLLCVSGERHHIAFWQPGTDVMAVIRNELGRPIAFTVLDTNDLFDRVVGALGYHPEAVYEQSYPAS</sequence>
<proteinExistence type="predicted"/>
<reference evidence="1" key="1">
    <citation type="submission" date="2020-11" db="EMBL/GenBank/DDBJ databases">
        <title>Agrobacterium vitis strain K377 genome.</title>
        <authorList>
            <person name="Xi H."/>
        </authorList>
    </citation>
    <scope>NUCLEOTIDE SEQUENCE</scope>
    <source>
        <strain evidence="1">K377</strain>
    </source>
</reference>
<evidence type="ECO:0000313" key="1">
    <source>
        <dbReference type="EMBL" id="MBF2717502.1"/>
    </source>
</evidence>
<accession>A0AAE2RJ86</accession>
<gene>
    <name evidence="1" type="ORF">IEI95_025160</name>
</gene>
<organism evidence="1 2">
    <name type="scientific">Agrobacterium vitis</name>
    <name type="common">Rhizobium vitis</name>
    <dbReference type="NCBI Taxonomy" id="373"/>
    <lineage>
        <taxon>Bacteria</taxon>
        <taxon>Pseudomonadati</taxon>
        <taxon>Pseudomonadota</taxon>
        <taxon>Alphaproteobacteria</taxon>
        <taxon>Hyphomicrobiales</taxon>
        <taxon>Rhizobiaceae</taxon>
        <taxon>Rhizobium/Agrobacterium group</taxon>
        <taxon>Agrobacterium</taxon>
    </lineage>
</organism>
<dbReference type="Proteomes" id="UP000655037">
    <property type="component" value="Unassembled WGS sequence"/>
</dbReference>
<comment type="caution">
    <text evidence="1">The sequence shown here is derived from an EMBL/GenBank/DDBJ whole genome shotgun (WGS) entry which is preliminary data.</text>
</comment>
<evidence type="ECO:0000313" key="2">
    <source>
        <dbReference type="Proteomes" id="UP000655037"/>
    </source>
</evidence>